<evidence type="ECO:0000256" key="6">
    <source>
        <dbReference type="SAM" id="MobiDB-lite"/>
    </source>
</evidence>
<dbReference type="CDD" id="cd19953">
    <property type="entry name" value="PDS5"/>
    <property type="match status" value="1"/>
</dbReference>
<feature type="compositionally biased region" description="Acidic residues" evidence="6">
    <location>
        <begin position="1375"/>
        <end position="1386"/>
    </location>
</feature>
<dbReference type="InterPro" id="IPR011989">
    <property type="entry name" value="ARM-like"/>
</dbReference>
<protein>
    <submittedName>
        <fullName evidence="7">Uncharacterized protein</fullName>
    </submittedName>
</protein>
<feature type="compositionally biased region" description="Basic residues" evidence="6">
    <location>
        <begin position="1307"/>
        <end position="1321"/>
    </location>
</feature>
<evidence type="ECO:0000256" key="3">
    <source>
        <dbReference type="ARBA" id="ARBA00022776"/>
    </source>
</evidence>
<accession>A0AAQ3RDE3</accession>
<feature type="compositionally biased region" description="Polar residues" evidence="6">
    <location>
        <begin position="1392"/>
        <end position="1405"/>
    </location>
</feature>
<dbReference type="InterPro" id="IPR016024">
    <property type="entry name" value="ARM-type_fold"/>
</dbReference>
<dbReference type="Proteomes" id="UP001303373">
    <property type="component" value="Chromosome 9"/>
</dbReference>
<dbReference type="GO" id="GO:0051301">
    <property type="term" value="P:cell division"/>
    <property type="evidence" value="ECO:0007669"/>
    <property type="project" value="UniProtKB-KW"/>
</dbReference>
<dbReference type="GO" id="GO:0005634">
    <property type="term" value="C:nucleus"/>
    <property type="evidence" value="ECO:0007669"/>
    <property type="project" value="UniProtKB-SubCell"/>
</dbReference>
<feature type="compositionally biased region" description="Acidic residues" evidence="6">
    <location>
        <begin position="1448"/>
        <end position="1458"/>
    </location>
</feature>
<keyword evidence="3" id="KW-0498">Mitosis</keyword>
<keyword evidence="5" id="KW-0131">Cell cycle</keyword>
<name>A0AAQ3RDE3_9PEZI</name>
<dbReference type="GO" id="GO:0006281">
    <property type="term" value="P:DNA repair"/>
    <property type="evidence" value="ECO:0007669"/>
    <property type="project" value="TreeGrafter"/>
</dbReference>
<keyword evidence="8" id="KW-1185">Reference proteome</keyword>
<dbReference type="EMBL" id="CP138588">
    <property type="protein sequence ID" value="WPH03028.1"/>
    <property type="molecule type" value="Genomic_DNA"/>
</dbReference>
<feature type="region of interest" description="Disordered" evidence="6">
    <location>
        <begin position="290"/>
        <end position="324"/>
    </location>
</feature>
<dbReference type="GO" id="GO:0007064">
    <property type="term" value="P:mitotic sister chromatid cohesion"/>
    <property type="evidence" value="ECO:0007669"/>
    <property type="project" value="InterPro"/>
</dbReference>
<sequence>MPRPRKRAASPAHQEEEVEEMDQETTQPLAFDEPITWKAGRQIPVSDLLPRLKTLAQELAQIEQQDADRESLVPKAQDLANAQLLGHKDKGVRAWTMLCIVNMFRLLAPNAPYKGGQLKQIFDIFISIIIPALASPSDPYFQQYFQVLVSLTTVKSIVLLADIPGADHLVLTLFSNCFDVLAGNIKGSDVEQLPKNIEYHMTNMLCILVDECGSDLSSDVVDVVLAQFLRADPNSLAQGKKGDILASVESREVSPAYNMARAICNTCGETMDRAVANYFTSVLIDASESGAMDKPQKAKGKKRTRAESEDESDDGLLTPPAETDLREVEKAHRLLRELWRSSPEVVRSVIPSMESEVSAENVQIRTMAVQTVGDMIAGVGAAGPPPPPILDPAALPSQSLEEGRWNQVQHHNVLLTPYAPHAFASVHPQSYQAFFDRHRDKSAQVRAAWATAAGRIIATSGGGKGLDSEQESQLLRHLTNMLVDQDEKVRLAAVQVLAEFDFKAVVEKLGSNGSVDTASSLLYNLADRVKDRKHQVRVAAMAILGRIWGVASGAIADGSERVRELLGGVPSKILNTMYSNDPEIKTLVQRVLYESLLPISYPPIKPKPQNMSDSQRIANSQGDAEISIDPDFIRAERILVLVRDLDDRAKKVLFALLGQQTNLAKYVEEYLKICIEMGGNLEDDNEQANKKRLDTFINALSKTAADPAIAIDHLRNFAKLKDRRNYQLIRFCYSPESDYRKIVKATKELTKRIIDGPSSSNNLLETLIPIVHSVSILVYNRSHVPAIMDFSRTDEKGLGSAAHEVLKEIAAKAPQVFKVHVHDLCETLKKQAPTENSANDAGAVSTLKACAGFARKFPNEMPKDRNFCEAMASFAMFGSPPDASKHAVTVLLASANKKEMYIKQLLKYCIEEFEMDSDHALSKLATLSQLKLVAASETEDYDEKIMAIGADKILAVSTPADDTDPEWTNEIEDNLNAKLWALKILVNSLRGMDTSGDVQDAIDRAAPSADKVYRLLNTLIEHDGELSQSQGTAAHYKSRLRLTAAIQLLKLSCNPIFDRLFNPRDFNRLAKIAQDPLPEVRSGFAQALKKYLGQGKLPARFYGFVFLYAFEPSKPVKDATMTWLKGRASFFARLKEPVMENVFARFLSLLAHHQDFSPEPEDLEEFVEYIMFYLKCVGTEENAPVIYNVTQRLKSVQDGIDPSMSENLYIISDIAEATVRYFQEAQRWSLQLYPGKARLPSSIFATLPSHAMAQEISEKRYAPIEALEAVEELVKASLKSKKRKSEAVSTQAAKKSKSASTTEPKKAAVRKTSKSKKATKKRASEATPSSDLRKSSRHASGVKNYADYESDDQDEEMEDWQAVDEEEETVKSAEIEEDEDDDESDQQENKENISSVTPPISTPQTGRKVSTSKKKKATSPSKPPARKGSRVLPSRTRSLRRGKQNVEVDPELSDAPSE</sequence>
<feature type="compositionally biased region" description="Low complexity" evidence="6">
    <location>
        <begin position="1289"/>
        <end position="1302"/>
    </location>
</feature>
<proteinExistence type="predicted"/>
<dbReference type="SUPFAM" id="SSF48371">
    <property type="entry name" value="ARM repeat"/>
    <property type="match status" value="1"/>
</dbReference>
<dbReference type="Pfam" id="PF20168">
    <property type="entry name" value="PDS5"/>
    <property type="match status" value="1"/>
</dbReference>
<evidence type="ECO:0000313" key="7">
    <source>
        <dbReference type="EMBL" id="WPH03028.1"/>
    </source>
</evidence>
<evidence type="ECO:0000256" key="1">
    <source>
        <dbReference type="ARBA" id="ARBA00004123"/>
    </source>
</evidence>
<dbReference type="InterPro" id="IPR039776">
    <property type="entry name" value="Pds5"/>
</dbReference>
<dbReference type="PANTHER" id="PTHR12663">
    <property type="entry name" value="ANDROGEN INDUCED INHIBITOR OF PROLIFERATION AS3 / PDS5-RELATED"/>
    <property type="match status" value="1"/>
</dbReference>
<evidence type="ECO:0000256" key="5">
    <source>
        <dbReference type="ARBA" id="ARBA00023306"/>
    </source>
</evidence>
<evidence type="ECO:0000313" key="8">
    <source>
        <dbReference type="Proteomes" id="UP001303373"/>
    </source>
</evidence>
<feature type="region of interest" description="Disordered" evidence="6">
    <location>
        <begin position="1280"/>
        <end position="1458"/>
    </location>
</feature>
<evidence type="ECO:0000256" key="4">
    <source>
        <dbReference type="ARBA" id="ARBA00023242"/>
    </source>
</evidence>
<dbReference type="GO" id="GO:0000785">
    <property type="term" value="C:chromatin"/>
    <property type="evidence" value="ECO:0007669"/>
    <property type="project" value="TreeGrafter"/>
</dbReference>
<keyword evidence="2" id="KW-0132">Cell division</keyword>
<dbReference type="PANTHER" id="PTHR12663:SF0">
    <property type="entry name" value="PRECOCIOUS DISSOCIATION OF SISTERS 5, ISOFORM A"/>
    <property type="match status" value="1"/>
</dbReference>
<organism evidence="7 8">
    <name type="scientific">Acrodontium crateriforme</name>
    <dbReference type="NCBI Taxonomy" id="150365"/>
    <lineage>
        <taxon>Eukaryota</taxon>
        <taxon>Fungi</taxon>
        <taxon>Dikarya</taxon>
        <taxon>Ascomycota</taxon>
        <taxon>Pezizomycotina</taxon>
        <taxon>Dothideomycetes</taxon>
        <taxon>Dothideomycetidae</taxon>
        <taxon>Mycosphaerellales</taxon>
        <taxon>Teratosphaeriaceae</taxon>
        <taxon>Acrodontium</taxon>
    </lineage>
</organism>
<dbReference type="Gene3D" id="1.25.10.10">
    <property type="entry name" value="Leucine-rich Repeat Variant"/>
    <property type="match status" value="1"/>
</dbReference>
<gene>
    <name evidence="7" type="ORF">R9X50_00590200</name>
</gene>
<feature type="region of interest" description="Disordered" evidence="6">
    <location>
        <begin position="1"/>
        <end position="30"/>
    </location>
</feature>
<comment type="subcellular location">
    <subcellularLocation>
        <location evidence="1">Nucleus</location>
    </subcellularLocation>
</comment>
<feature type="compositionally biased region" description="Acidic residues" evidence="6">
    <location>
        <begin position="1348"/>
        <end position="1368"/>
    </location>
</feature>
<evidence type="ECO:0000256" key="2">
    <source>
        <dbReference type="ARBA" id="ARBA00022618"/>
    </source>
</evidence>
<reference evidence="7 8" key="1">
    <citation type="submission" date="2023-11" db="EMBL/GenBank/DDBJ databases">
        <title>An acidophilic fungus is an integral part of prey digestion in a carnivorous sundew plant.</title>
        <authorList>
            <person name="Tsai I.J."/>
        </authorList>
    </citation>
    <scope>NUCLEOTIDE SEQUENCE [LARGE SCALE GENOMIC DNA]</scope>
    <source>
        <strain evidence="7">169a</strain>
    </source>
</reference>
<keyword evidence="4" id="KW-0539">Nucleus</keyword>